<dbReference type="Pfam" id="PF02467">
    <property type="entry name" value="Whib"/>
    <property type="match status" value="1"/>
</dbReference>
<feature type="domain" description="4Fe-4S Wbl-type" evidence="2">
    <location>
        <begin position="31"/>
        <end position="85"/>
    </location>
</feature>
<dbReference type="RefSeq" id="WP_187099651.1">
    <property type="nucleotide sequence ID" value="NZ_CP059895.1"/>
</dbReference>
<geneLocation type="plasmid" evidence="3 4">
    <name>unnamed1</name>
</geneLocation>
<dbReference type="EMBL" id="CP059895">
    <property type="protein sequence ID" value="QNJ96561.1"/>
    <property type="molecule type" value="Genomic_DNA"/>
</dbReference>
<protein>
    <submittedName>
        <fullName evidence="3">WhiB family transcriptional regulator</fullName>
    </submittedName>
</protein>
<dbReference type="AlphaFoldDB" id="A0A7G8PQE5"/>
<feature type="region of interest" description="Disordered" evidence="1">
    <location>
        <begin position="1"/>
        <end position="38"/>
    </location>
</feature>
<name>A0A7G8PQE5_9MYCO</name>
<proteinExistence type="predicted"/>
<dbReference type="InterPro" id="IPR034768">
    <property type="entry name" value="4FE4S_WBL"/>
</dbReference>
<dbReference type="PROSITE" id="PS51674">
    <property type="entry name" value="4FE4S_WBL"/>
    <property type="match status" value="1"/>
</dbReference>
<reference evidence="3 4" key="1">
    <citation type="submission" date="2020-07" db="EMBL/GenBank/DDBJ databases">
        <title>Draft genome sequence of four isobutane-metabolizing strains capable of cometabolically degrading diverse ether contaminants.</title>
        <authorList>
            <person name="Chen W."/>
            <person name="Faulkner N."/>
            <person name="Smith C."/>
            <person name="Hyman M."/>
        </authorList>
    </citation>
    <scope>NUCLEOTIDE SEQUENCE [LARGE SCALE GENOMIC DNA]</scope>
    <source>
        <strain evidence="3 4">2A</strain>
        <plasmid evidence="3 4">unnamed1</plasmid>
    </source>
</reference>
<evidence type="ECO:0000313" key="4">
    <source>
        <dbReference type="Proteomes" id="UP000515498"/>
    </source>
</evidence>
<dbReference type="Proteomes" id="UP000515498">
    <property type="component" value="Plasmid unnamed1"/>
</dbReference>
<evidence type="ECO:0000259" key="2">
    <source>
        <dbReference type="PROSITE" id="PS51674"/>
    </source>
</evidence>
<dbReference type="KEGG" id="mflu:HZU40_34115"/>
<accession>A0A7G8PQE5</accession>
<sequence length="116" mass="12487">MTAAHTKPLGQRRLSATVTPDRPHHSAPTSPCLADPDRWVEGGDDPELKALCRGCPRRWLCAKDALTTPGAEGVWSAVYIPSEGRRARNTALRQLRSLATYGGHNVGADHNLAPSP</sequence>
<keyword evidence="3" id="KW-0614">Plasmid</keyword>
<gene>
    <name evidence="3" type="ORF">HZU40_34115</name>
</gene>
<evidence type="ECO:0000313" key="3">
    <source>
        <dbReference type="EMBL" id="QNJ96561.1"/>
    </source>
</evidence>
<evidence type="ECO:0000256" key="1">
    <source>
        <dbReference type="SAM" id="MobiDB-lite"/>
    </source>
</evidence>
<organism evidence="3 4">
    <name type="scientific">Mycolicibacterium fluoranthenivorans</name>
    <dbReference type="NCBI Taxonomy" id="258505"/>
    <lineage>
        <taxon>Bacteria</taxon>
        <taxon>Bacillati</taxon>
        <taxon>Actinomycetota</taxon>
        <taxon>Actinomycetes</taxon>
        <taxon>Mycobacteriales</taxon>
        <taxon>Mycobacteriaceae</taxon>
        <taxon>Mycolicibacterium</taxon>
    </lineage>
</organism>